<feature type="compositionally biased region" description="Low complexity" evidence="9">
    <location>
        <begin position="30"/>
        <end position="46"/>
    </location>
</feature>
<dbReference type="AlphaFoldDB" id="A0A1D1V0M4"/>
<comment type="caution">
    <text evidence="11">The sequence shown here is derived from an EMBL/GenBank/DDBJ whole genome shotgun (WGS) entry which is preliminary data.</text>
</comment>
<evidence type="ECO:0000256" key="2">
    <source>
        <dbReference type="ARBA" id="ARBA00010718"/>
    </source>
</evidence>
<evidence type="ECO:0000256" key="6">
    <source>
        <dbReference type="ARBA" id="ARBA00023239"/>
    </source>
</evidence>
<keyword evidence="5 8" id="KW-0862">Zinc</keyword>
<dbReference type="SUPFAM" id="SSF51069">
    <property type="entry name" value="Carbonic anhydrase"/>
    <property type="match status" value="1"/>
</dbReference>
<dbReference type="Gene3D" id="3.10.200.10">
    <property type="entry name" value="Alpha carbonic anhydrase"/>
    <property type="match status" value="1"/>
</dbReference>
<comment type="function">
    <text evidence="8">Reversible hydration of carbon dioxide.</text>
</comment>
<feature type="compositionally biased region" description="Polar residues" evidence="9">
    <location>
        <begin position="1"/>
        <end position="29"/>
    </location>
</feature>
<dbReference type="GO" id="GO:0008270">
    <property type="term" value="F:zinc ion binding"/>
    <property type="evidence" value="ECO:0007669"/>
    <property type="project" value="UniProtKB-UniRule"/>
</dbReference>
<feature type="domain" description="Alpha-carbonic anhydrase" evidence="10">
    <location>
        <begin position="55"/>
        <end position="330"/>
    </location>
</feature>
<dbReference type="InterPro" id="IPR023561">
    <property type="entry name" value="Carbonic_anhydrase_a-class"/>
</dbReference>
<keyword evidence="4 8" id="KW-0479">Metal-binding</keyword>
<proteinExistence type="inferred from homology"/>
<evidence type="ECO:0000256" key="3">
    <source>
        <dbReference type="ARBA" id="ARBA00012925"/>
    </source>
</evidence>
<evidence type="ECO:0000256" key="5">
    <source>
        <dbReference type="ARBA" id="ARBA00022833"/>
    </source>
</evidence>
<dbReference type="PANTHER" id="PTHR18952">
    <property type="entry name" value="CARBONIC ANHYDRASE"/>
    <property type="match status" value="1"/>
</dbReference>
<gene>
    <name evidence="11" type="primary">RvY_07018-1</name>
    <name evidence="11" type="synonym">RvY_07018.1</name>
    <name evidence="11" type="ORF">RvY_07018</name>
</gene>
<evidence type="ECO:0000256" key="9">
    <source>
        <dbReference type="SAM" id="MobiDB-lite"/>
    </source>
</evidence>
<sequence>MFEDSWSPTKNQDGSSHKNSTSVTLASYHQSSSEDSAIQSASDSESPQYELHLSKDFANRMNMAHNPREEAIHAAHNPSAGSVRQSPIDIHKANAVFDPQLEQNPLRISYPTKLKNCWMENTGHTWKLNVGDSNLSISGGPLFGRCQLAQIHAHWGGADSKHGSEHLVNSKSYAGEIHFVHWNTSKCESIDVAPLHPDGLAVIGVCFKIGRAHPELEKLTNAMKYIQYSGQQVRLNDSKIDMRQLLPHDTSRYWTYEGSLTTPPYNDCVTWIVMKNKIEISQQQLDAMASLYQDSQDKLPTGMSMDQCQKILNNYRPVQHQSRVTLRASFQLPQRHEGKTHQVKFTS</sequence>
<dbReference type="CDD" id="cd00326">
    <property type="entry name" value="alpha_CA"/>
    <property type="match status" value="1"/>
</dbReference>
<dbReference type="PROSITE" id="PS51144">
    <property type="entry name" value="ALPHA_CA_2"/>
    <property type="match status" value="1"/>
</dbReference>
<dbReference type="InterPro" id="IPR036398">
    <property type="entry name" value="CA_dom_sf"/>
</dbReference>
<accession>A0A1D1V0M4</accession>
<evidence type="ECO:0000256" key="7">
    <source>
        <dbReference type="ARBA" id="ARBA00048348"/>
    </source>
</evidence>
<comment type="cofactor">
    <cofactor evidence="1 8">
        <name>Zn(2+)</name>
        <dbReference type="ChEBI" id="CHEBI:29105"/>
    </cofactor>
</comment>
<evidence type="ECO:0000256" key="8">
    <source>
        <dbReference type="RuleBase" id="RU367011"/>
    </source>
</evidence>
<name>A0A1D1V0M4_RAMVA</name>
<evidence type="ECO:0000313" key="12">
    <source>
        <dbReference type="Proteomes" id="UP000186922"/>
    </source>
</evidence>
<dbReference type="EMBL" id="BDGG01000003">
    <property type="protein sequence ID" value="GAU95394.1"/>
    <property type="molecule type" value="Genomic_DNA"/>
</dbReference>
<dbReference type="Proteomes" id="UP000186922">
    <property type="component" value="Unassembled WGS sequence"/>
</dbReference>
<dbReference type="GO" id="GO:0005737">
    <property type="term" value="C:cytoplasm"/>
    <property type="evidence" value="ECO:0007669"/>
    <property type="project" value="TreeGrafter"/>
</dbReference>
<dbReference type="PANTHER" id="PTHR18952:SF141">
    <property type="entry name" value="CARBONIC ANHYDRASE"/>
    <property type="match status" value="1"/>
</dbReference>
<dbReference type="InterPro" id="IPR001148">
    <property type="entry name" value="CA_dom"/>
</dbReference>
<evidence type="ECO:0000313" key="11">
    <source>
        <dbReference type="EMBL" id="GAU95394.1"/>
    </source>
</evidence>
<dbReference type="OrthoDB" id="429145at2759"/>
<feature type="region of interest" description="Disordered" evidence="9">
    <location>
        <begin position="1"/>
        <end position="49"/>
    </location>
</feature>
<evidence type="ECO:0000256" key="1">
    <source>
        <dbReference type="ARBA" id="ARBA00001947"/>
    </source>
</evidence>
<dbReference type="InterPro" id="IPR018338">
    <property type="entry name" value="Carbonic_anhydrase_a-class_CS"/>
</dbReference>
<dbReference type="PROSITE" id="PS00162">
    <property type="entry name" value="ALPHA_CA_1"/>
    <property type="match status" value="1"/>
</dbReference>
<dbReference type="STRING" id="947166.A0A1D1V0M4"/>
<evidence type="ECO:0000256" key="4">
    <source>
        <dbReference type="ARBA" id="ARBA00022723"/>
    </source>
</evidence>
<protein>
    <recommendedName>
        <fullName evidence="3 8">Carbonic anhydrase</fullName>
        <ecNumber evidence="3 8">4.2.1.1</ecNumber>
    </recommendedName>
</protein>
<keyword evidence="6 8" id="KW-0456">Lyase</keyword>
<dbReference type="EC" id="4.2.1.1" evidence="3 8"/>
<comment type="similarity">
    <text evidence="2 8">Belongs to the alpha-carbonic anhydrase family.</text>
</comment>
<dbReference type="GO" id="GO:0004089">
    <property type="term" value="F:carbonate dehydratase activity"/>
    <property type="evidence" value="ECO:0007669"/>
    <property type="project" value="UniProtKB-UniRule"/>
</dbReference>
<dbReference type="SMART" id="SM01057">
    <property type="entry name" value="Carb_anhydrase"/>
    <property type="match status" value="1"/>
</dbReference>
<evidence type="ECO:0000259" key="10">
    <source>
        <dbReference type="PROSITE" id="PS51144"/>
    </source>
</evidence>
<keyword evidence="12" id="KW-1185">Reference proteome</keyword>
<reference evidence="11 12" key="1">
    <citation type="journal article" date="2016" name="Nat. Commun.">
        <title>Extremotolerant tardigrade genome and improved radiotolerance of human cultured cells by tardigrade-unique protein.</title>
        <authorList>
            <person name="Hashimoto T."/>
            <person name="Horikawa D.D."/>
            <person name="Saito Y."/>
            <person name="Kuwahara H."/>
            <person name="Kozuka-Hata H."/>
            <person name="Shin-I T."/>
            <person name="Minakuchi Y."/>
            <person name="Ohishi K."/>
            <person name="Motoyama A."/>
            <person name="Aizu T."/>
            <person name="Enomoto A."/>
            <person name="Kondo K."/>
            <person name="Tanaka S."/>
            <person name="Hara Y."/>
            <person name="Koshikawa S."/>
            <person name="Sagara H."/>
            <person name="Miura T."/>
            <person name="Yokobori S."/>
            <person name="Miyagawa K."/>
            <person name="Suzuki Y."/>
            <person name="Kubo T."/>
            <person name="Oyama M."/>
            <person name="Kohara Y."/>
            <person name="Fujiyama A."/>
            <person name="Arakawa K."/>
            <person name="Katayama T."/>
            <person name="Toyoda A."/>
            <person name="Kunieda T."/>
        </authorList>
    </citation>
    <scope>NUCLEOTIDE SEQUENCE [LARGE SCALE GENOMIC DNA]</scope>
    <source>
        <strain evidence="11 12">YOKOZUNA-1</strain>
    </source>
</reference>
<comment type="catalytic activity">
    <reaction evidence="7 8">
        <text>hydrogencarbonate + H(+) = CO2 + H2O</text>
        <dbReference type="Rhea" id="RHEA:10748"/>
        <dbReference type="ChEBI" id="CHEBI:15377"/>
        <dbReference type="ChEBI" id="CHEBI:15378"/>
        <dbReference type="ChEBI" id="CHEBI:16526"/>
        <dbReference type="ChEBI" id="CHEBI:17544"/>
        <dbReference type="EC" id="4.2.1.1"/>
    </reaction>
</comment>
<dbReference type="Pfam" id="PF00194">
    <property type="entry name" value="Carb_anhydrase"/>
    <property type="match status" value="1"/>
</dbReference>
<organism evidence="11 12">
    <name type="scientific">Ramazzottius varieornatus</name>
    <name type="common">Water bear</name>
    <name type="synonym">Tardigrade</name>
    <dbReference type="NCBI Taxonomy" id="947166"/>
    <lineage>
        <taxon>Eukaryota</taxon>
        <taxon>Metazoa</taxon>
        <taxon>Ecdysozoa</taxon>
        <taxon>Tardigrada</taxon>
        <taxon>Eutardigrada</taxon>
        <taxon>Parachela</taxon>
        <taxon>Hypsibioidea</taxon>
        <taxon>Ramazzottiidae</taxon>
        <taxon>Ramazzottius</taxon>
    </lineage>
</organism>